<dbReference type="EMBL" id="MK500509">
    <property type="protein sequence ID" value="QBK91072.1"/>
    <property type="molecule type" value="Genomic_DNA"/>
</dbReference>
<dbReference type="SUPFAM" id="SSF56300">
    <property type="entry name" value="Metallo-dependent phosphatases"/>
    <property type="match status" value="1"/>
</dbReference>
<dbReference type="InterPro" id="IPR050535">
    <property type="entry name" value="DNA_Repair-Maintenance_Comp"/>
</dbReference>
<accession>A0A481Z6P3</accession>
<name>A0A481Z6P3_9VIRU</name>
<keyword evidence="2" id="KW-0269">Exonuclease</keyword>
<organism evidence="2">
    <name type="scientific">Pithovirus LCPAC202</name>
    <dbReference type="NCBI Taxonomy" id="2506592"/>
    <lineage>
        <taxon>Viruses</taxon>
        <taxon>Pithoviruses</taxon>
    </lineage>
</organism>
<keyword evidence="2" id="KW-0540">Nuclease</keyword>
<evidence type="ECO:0000313" key="2">
    <source>
        <dbReference type="EMBL" id="QBK91072.1"/>
    </source>
</evidence>
<sequence>MNSTQDSPSKTPLRIFTIGDPHFKESNPGQTQSMTKRIVEIAKERKPDLIICLGDVLDRHAKLHTDPLCEAIKFFRQLSEIAHLCILIGNHDRRSNTDYLTDRHPFTAVKYWDGVTVVDQTKFLYLNGHLITLVPYVFPGRFIEAMDDFFLQEDSESLLAAILGSEFTSKAKGESEFYSSAKKIARKILSSPHLSRLLISKSKILSKIEDKAKRDILLTRIIVESWFYPTDLLSLLALRSKFITETMDELQQNLLKSEILPVILSSFIFRTAEKQDGNQKSDTMDDPGETEEMEETIPDCSGRWWWKSSIIFAHQEFRGAKMGAIISEVGDLWPLNGPLVISGHIHDHQKVQENVWYTGTPIQHGFGDTSGKTISLMSWSNADNGWEEERIDLGLIKRKTFRMGALDLIAWTPPKGFLLKVVISGTPGELRTLKALYKIHTLRKNGIVVTIKTLADKPLLITSSSGVKYSSVSYLIALWKEVSRDDRMKLWFKNIFGGSAHLDKLVTLMTSEEENLSRNDFPVEVGQILDYLLSDTIPKTSSDDLSVKTLEKKKPVQLLVINRSPPKLKHPVPIRNTNHPVLIRNTNQPGITLMVSNSS</sequence>
<reference evidence="2" key="1">
    <citation type="journal article" date="2019" name="MBio">
        <title>Virus Genomes from Deep Sea Sediments Expand the Ocean Megavirome and Support Independent Origins of Viral Gigantism.</title>
        <authorList>
            <person name="Backstrom D."/>
            <person name="Yutin N."/>
            <person name="Jorgensen S.L."/>
            <person name="Dharamshi J."/>
            <person name="Homa F."/>
            <person name="Zaremba-Niedwiedzka K."/>
            <person name="Spang A."/>
            <person name="Wolf Y.I."/>
            <person name="Koonin E.V."/>
            <person name="Ettema T.J."/>
        </authorList>
    </citation>
    <scope>NUCLEOTIDE SEQUENCE</scope>
</reference>
<feature type="domain" description="Calcineurin-like phosphoesterase" evidence="1">
    <location>
        <begin position="13"/>
        <end position="131"/>
    </location>
</feature>
<dbReference type="InterPro" id="IPR029052">
    <property type="entry name" value="Metallo-depent_PP-like"/>
</dbReference>
<dbReference type="PANTHER" id="PTHR30337">
    <property type="entry name" value="COMPONENT OF ATP-DEPENDENT DSDNA EXONUCLEASE"/>
    <property type="match status" value="1"/>
</dbReference>
<dbReference type="InterPro" id="IPR004843">
    <property type="entry name" value="Calcineurin-like_PHP"/>
</dbReference>
<dbReference type="Pfam" id="PF00149">
    <property type="entry name" value="Metallophos"/>
    <property type="match status" value="1"/>
</dbReference>
<keyword evidence="2" id="KW-0378">Hydrolase</keyword>
<evidence type="ECO:0000259" key="1">
    <source>
        <dbReference type="Pfam" id="PF00149"/>
    </source>
</evidence>
<dbReference type="Gene3D" id="3.60.21.10">
    <property type="match status" value="2"/>
</dbReference>
<dbReference type="GO" id="GO:0004527">
    <property type="term" value="F:exonuclease activity"/>
    <property type="evidence" value="ECO:0007669"/>
    <property type="project" value="UniProtKB-KW"/>
</dbReference>
<proteinExistence type="predicted"/>
<gene>
    <name evidence="2" type="ORF">LCPAC202_00460</name>
</gene>
<protein>
    <submittedName>
        <fullName evidence="2">DNA repair exonuclease</fullName>
    </submittedName>
</protein>